<reference evidence="1 2" key="1">
    <citation type="submission" date="2018-03" db="EMBL/GenBank/DDBJ databases">
        <title>Genomic Encyclopedia of Archaeal and Bacterial Type Strains, Phase II (KMG-II): from individual species to whole genera.</title>
        <authorList>
            <person name="Goeker M."/>
        </authorList>
    </citation>
    <scope>NUCLEOTIDE SEQUENCE [LARGE SCALE GENOMIC DNA]</scope>
    <source>
        <strain evidence="1 2">DSM 43146</strain>
    </source>
</reference>
<gene>
    <name evidence="1" type="ORF">CLV67_113263</name>
</gene>
<name>A0A2T0K6K3_9ACTN</name>
<evidence type="ECO:0000313" key="2">
    <source>
        <dbReference type="Proteomes" id="UP000239415"/>
    </source>
</evidence>
<sequence>MSTTDADLTLRYLADWGVTPIGPDRWRWDGTPPEEVSGEDMAFDTAYAITTDEDLNPVQRVRTALGLLDLAESFEDAAAL</sequence>
<organism evidence="1 2">
    <name type="scientific">Actinoplanes italicus</name>
    <dbReference type="NCBI Taxonomy" id="113567"/>
    <lineage>
        <taxon>Bacteria</taxon>
        <taxon>Bacillati</taxon>
        <taxon>Actinomycetota</taxon>
        <taxon>Actinomycetes</taxon>
        <taxon>Micromonosporales</taxon>
        <taxon>Micromonosporaceae</taxon>
        <taxon>Actinoplanes</taxon>
    </lineage>
</organism>
<proteinExistence type="predicted"/>
<keyword evidence="2" id="KW-1185">Reference proteome</keyword>
<protein>
    <submittedName>
        <fullName evidence="1">Uncharacterized protein</fullName>
    </submittedName>
</protein>
<dbReference type="EMBL" id="PVMZ01000013">
    <property type="protein sequence ID" value="PRX18426.1"/>
    <property type="molecule type" value="Genomic_DNA"/>
</dbReference>
<evidence type="ECO:0000313" key="1">
    <source>
        <dbReference type="EMBL" id="PRX18426.1"/>
    </source>
</evidence>
<accession>A0A2T0K6K3</accession>
<dbReference type="RefSeq" id="WP_106324181.1">
    <property type="nucleotide sequence ID" value="NZ_BOMO01000103.1"/>
</dbReference>
<dbReference type="OrthoDB" id="3532697at2"/>
<dbReference type="Proteomes" id="UP000239415">
    <property type="component" value="Unassembled WGS sequence"/>
</dbReference>
<dbReference type="AlphaFoldDB" id="A0A2T0K6K3"/>
<comment type="caution">
    <text evidence="1">The sequence shown here is derived from an EMBL/GenBank/DDBJ whole genome shotgun (WGS) entry which is preliminary data.</text>
</comment>